<evidence type="ECO:0000313" key="2">
    <source>
        <dbReference type="Proteomes" id="UP001732700"/>
    </source>
</evidence>
<reference evidence="1" key="1">
    <citation type="submission" date="2021-05" db="EMBL/GenBank/DDBJ databases">
        <authorList>
            <person name="Scholz U."/>
            <person name="Mascher M."/>
            <person name="Fiebig A."/>
        </authorList>
    </citation>
    <scope>NUCLEOTIDE SEQUENCE [LARGE SCALE GENOMIC DNA]</scope>
</reference>
<accession>A0ACD5YB90</accession>
<protein>
    <submittedName>
        <fullName evidence="1">Uncharacterized protein</fullName>
    </submittedName>
</protein>
<keyword evidence="2" id="KW-1185">Reference proteome</keyword>
<proteinExistence type="predicted"/>
<reference evidence="1" key="2">
    <citation type="submission" date="2025-09" db="UniProtKB">
        <authorList>
            <consortium name="EnsemblPlants"/>
        </authorList>
    </citation>
    <scope>IDENTIFICATION</scope>
</reference>
<sequence length="150" mass="17110">MAGRREQPTKDELMDGAIHQFGPMGYAEADIRSTVEQLIQMYGEEGMWLLQEDEYLAVQDALFEKQELDEQQQRLLVQEEPNKQNESAMSEASVKRDPMIIDRPAPETTMPCPAATGTSRARRPCYGWISESESDSDYEEYLASRQQGVK</sequence>
<organism evidence="1 2">
    <name type="scientific">Avena sativa</name>
    <name type="common">Oat</name>
    <dbReference type="NCBI Taxonomy" id="4498"/>
    <lineage>
        <taxon>Eukaryota</taxon>
        <taxon>Viridiplantae</taxon>
        <taxon>Streptophyta</taxon>
        <taxon>Embryophyta</taxon>
        <taxon>Tracheophyta</taxon>
        <taxon>Spermatophyta</taxon>
        <taxon>Magnoliopsida</taxon>
        <taxon>Liliopsida</taxon>
        <taxon>Poales</taxon>
        <taxon>Poaceae</taxon>
        <taxon>BOP clade</taxon>
        <taxon>Pooideae</taxon>
        <taxon>Poodae</taxon>
        <taxon>Poeae</taxon>
        <taxon>Poeae Chloroplast Group 1 (Aveneae type)</taxon>
        <taxon>Aveninae</taxon>
        <taxon>Avena</taxon>
    </lineage>
</organism>
<dbReference type="Proteomes" id="UP001732700">
    <property type="component" value="Chromosome 5D"/>
</dbReference>
<dbReference type="EnsemblPlants" id="AVESA.00010b.r2.5DG0973470.1">
    <property type="protein sequence ID" value="AVESA.00010b.r2.5DG0973470.1.CDS"/>
    <property type="gene ID" value="AVESA.00010b.r2.5DG0973470"/>
</dbReference>
<name>A0ACD5YB90_AVESA</name>
<evidence type="ECO:0000313" key="1">
    <source>
        <dbReference type="EnsemblPlants" id="AVESA.00010b.r2.5DG0973470.1.CDS"/>
    </source>
</evidence>